<feature type="region of interest" description="Disordered" evidence="1">
    <location>
        <begin position="1"/>
        <end position="43"/>
    </location>
</feature>
<proteinExistence type="predicted"/>
<dbReference type="EMBL" id="LQPH01000125">
    <property type="protein sequence ID" value="ORW21897.1"/>
    <property type="molecule type" value="Genomic_DNA"/>
</dbReference>
<dbReference type="OrthoDB" id="4731647at2"/>
<reference evidence="2 3" key="1">
    <citation type="submission" date="2016-01" db="EMBL/GenBank/DDBJ databases">
        <title>The new phylogeny of the genus Mycobacterium.</title>
        <authorList>
            <person name="Tarcisio F."/>
            <person name="Conor M."/>
            <person name="Antonella G."/>
            <person name="Elisabetta G."/>
            <person name="Giulia F.S."/>
            <person name="Sara T."/>
            <person name="Anna F."/>
            <person name="Clotilde B."/>
            <person name="Roberto B."/>
            <person name="Veronica D.S."/>
            <person name="Fabio R."/>
            <person name="Monica P."/>
            <person name="Olivier J."/>
            <person name="Enrico T."/>
            <person name="Nicola S."/>
        </authorList>
    </citation>
    <scope>NUCLEOTIDE SEQUENCE [LARGE SCALE GENOMIC DNA]</scope>
    <source>
        <strain evidence="2 3">DSM 44803</strain>
    </source>
</reference>
<feature type="compositionally biased region" description="Basic and acidic residues" evidence="1">
    <location>
        <begin position="27"/>
        <end position="43"/>
    </location>
</feature>
<evidence type="ECO:0000313" key="2">
    <source>
        <dbReference type="EMBL" id="ORW21897.1"/>
    </source>
</evidence>
<dbReference type="Proteomes" id="UP000193781">
    <property type="component" value="Unassembled WGS sequence"/>
</dbReference>
<gene>
    <name evidence="2" type="ORF">AWC17_05990</name>
</gene>
<name>A0A1X1ZEQ3_9MYCO</name>
<sequence length="120" mass="13479">MTTISTPDPWAITGPDEAQALSSPETSAHDPHRHERHREDDRMADVDELAVLQVANDGLRLPLRGKDRDEAVRRMYGRIDPELIAWRLHTTSRTVARVASRLGLTQGNASRNVHRQLVTA</sequence>
<comment type="caution">
    <text evidence="2">The sequence shown here is derived from an EMBL/GenBank/DDBJ whole genome shotgun (WGS) entry which is preliminary data.</text>
</comment>
<dbReference type="GeneID" id="29696782"/>
<protein>
    <submittedName>
        <fullName evidence="2">Uncharacterized protein</fullName>
    </submittedName>
</protein>
<accession>A0A1X1ZEQ3</accession>
<dbReference type="RefSeq" id="WP_023363538.1">
    <property type="nucleotide sequence ID" value="NZ_JACKSS010000170.1"/>
</dbReference>
<evidence type="ECO:0000256" key="1">
    <source>
        <dbReference type="SAM" id="MobiDB-lite"/>
    </source>
</evidence>
<organism evidence="2 3">
    <name type="scientific">Mycobacterium nebraskense</name>
    <dbReference type="NCBI Taxonomy" id="244292"/>
    <lineage>
        <taxon>Bacteria</taxon>
        <taxon>Bacillati</taxon>
        <taxon>Actinomycetota</taxon>
        <taxon>Actinomycetes</taxon>
        <taxon>Mycobacteriales</taxon>
        <taxon>Mycobacteriaceae</taxon>
        <taxon>Mycobacterium</taxon>
    </lineage>
</organism>
<dbReference type="AlphaFoldDB" id="A0A1X1ZEQ3"/>
<evidence type="ECO:0000313" key="3">
    <source>
        <dbReference type="Proteomes" id="UP000193781"/>
    </source>
</evidence>
<keyword evidence="3" id="KW-1185">Reference proteome</keyword>